<dbReference type="InterPro" id="IPR006767">
    <property type="entry name" value="Cwf19-like_C_dom-2"/>
</dbReference>
<dbReference type="Pfam" id="PF04676">
    <property type="entry name" value="CwfJ_C_2"/>
    <property type="match status" value="1"/>
</dbReference>
<dbReference type="AlphaFoldDB" id="A0A1G4KJR6"/>
<proteinExistence type="predicted"/>
<dbReference type="Proteomes" id="UP000189911">
    <property type="component" value="Chromosome G"/>
</dbReference>
<evidence type="ECO:0000259" key="1">
    <source>
        <dbReference type="Pfam" id="PF04676"/>
    </source>
</evidence>
<evidence type="ECO:0000259" key="2">
    <source>
        <dbReference type="Pfam" id="PF04677"/>
    </source>
</evidence>
<evidence type="ECO:0000313" key="3">
    <source>
        <dbReference type="EMBL" id="SCV04616.1"/>
    </source>
</evidence>
<reference evidence="4" key="1">
    <citation type="submission" date="2016-03" db="EMBL/GenBank/DDBJ databases">
        <authorList>
            <person name="Devillers Hugo."/>
        </authorList>
    </citation>
    <scope>NUCLEOTIDE SEQUENCE [LARGE SCALE GENOMIC DNA]</scope>
</reference>
<dbReference type="GO" id="GO:0071014">
    <property type="term" value="C:post-mRNA release spliceosomal complex"/>
    <property type="evidence" value="ECO:0007669"/>
    <property type="project" value="TreeGrafter"/>
</dbReference>
<dbReference type="PANTHER" id="PTHR12072">
    <property type="entry name" value="CWF19, CELL CYCLE CONTROL PROTEIN"/>
    <property type="match status" value="1"/>
</dbReference>
<dbReference type="GO" id="GO:0000398">
    <property type="term" value="P:mRNA splicing, via spliceosome"/>
    <property type="evidence" value="ECO:0007669"/>
    <property type="project" value="TreeGrafter"/>
</dbReference>
<dbReference type="OrthoDB" id="444325at2759"/>
<dbReference type="InterPro" id="IPR006768">
    <property type="entry name" value="Cwf19-like_C_dom-1"/>
</dbReference>
<feature type="domain" description="Cwf19-like C-terminal" evidence="2">
    <location>
        <begin position="248"/>
        <end position="376"/>
    </location>
</feature>
<dbReference type="EMBL" id="LT598453">
    <property type="protein sequence ID" value="SCV04616.1"/>
    <property type="molecule type" value="Genomic_DNA"/>
</dbReference>
<name>A0A1G4KJR6_9SACH</name>
<dbReference type="InterPro" id="IPR040194">
    <property type="entry name" value="Cwf19-like"/>
</dbReference>
<keyword evidence="4" id="KW-1185">Reference proteome</keyword>
<sequence>MSKVLVLRTNVESFDDVLSKLKNLNQKSGPFDCALVLGKLLESTKDAETRHLDLPTFFTNSTKLLMEKSGSNPMGPNFTLLNGHGLFQMSHGLKIGYLSGDRVYLAKNRDQIRTSFEDMNVEGLDVLITEDCSKALITEGSFGSENDSLVDDILKITKPKYHFATQAQDAFLESAPFKWGNSELITRCLNIAEFNSGAKWAYAFNVNDAATESQALQKSLGPNPYEVKESRKRGLDVETLQESTVTKKPKQILPEDCRFCFSNPSIEDHLIIHIGEYAYLTIAKGPLTIPTNNMDFSGHCLLIPIKHTPKLKAADISSDNIFEAPFYQEIQRFEAGIVRMNEAEFAMSTVAFEINSENSIHYHRQLFPVAGHLVAKFESALERQVHFNNTKYSNNANLNFLEFSGTDNEEYRALINDSKLNYLQFTVYEAKSLPPKVYVATFKPEERIDLQFGRRVVAFVLRLPKRAKWDSQVCRQTIEQEKREVSQFQLHFKSYESDP</sequence>
<protein>
    <submittedName>
        <fullName evidence="3">LANO_0G11298g1_1</fullName>
    </submittedName>
</protein>
<accession>A0A1G4KJR6</accession>
<organism evidence="3 4">
    <name type="scientific">Lachancea nothofagi CBS 11611</name>
    <dbReference type="NCBI Taxonomy" id="1266666"/>
    <lineage>
        <taxon>Eukaryota</taxon>
        <taxon>Fungi</taxon>
        <taxon>Dikarya</taxon>
        <taxon>Ascomycota</taxon>
        <taxon>Saccharomycotina</taxon>
        <taxon>Saccharomycetes</taxon>
        <taxon>Saccharomycetales</taxon>
        <taxon>Saccharomycetaceae</taxon>
        <taxon>Lachancea</taxon>
    </lineage>
</organism>
<evidence type="ECO:0000313" key="4">
    <source>
        <dbReference type="Proteomes" id="UP000189911"/>
    </source>
</evidence>
<dbReference type="Pfam" id="PF04677">
    <property type="entry name" value="CwfJ_C_1"/>
    <property type="match status" value="1"/>
</dbReference>
<feature type="domain" description="Cwf19-like protein C-terminal" evidence="1">
    <location>
        <begin position="411"/>
        <end position="496"/>
    </location>
</feature>
<gene>
    <name evidence="3" type="ORF">LANO_0G11298G</name>
</gene>
<dbReference type="GO" id="GO:0061632">
    <property type="term" value="F:RNA lariat debranching enzyme activator activity"/>
    <property type="evidence" value="ECO:0007669"/>
    <property type="project" value="TreeGrafter"/>
</dbReference>
<dbReference type="PANTHER" id="PTHR12072:SF4">
    <property type="entry name" value="CWF19-LIKE PROTEIN 1"/>
    <property type="match status" value="1"/>
</dbReference>